<gene>
    <name evidence="1" type="ORF">AKMV-88-113</name>
    <name evidence="2 3" type="ORF">AKMV113</name>
</gene>
<evidence type="ECO:0000313" key="2">
    <source>
        <dbReference type="EMBL" id="AXN75118.1"/>
    </source>
</evidence>
<dbReference type="EMBL" id="MH607142">
    <property type="protein sequence ID" value="AXN75118.1"/>
    <property type="molecule type" value="Genomic_DNA"/>
</dbReference>
<reference evidence="3 5" key="3">
    <citation type="submission" date="2019-07" db="EMBL/GenBank/DDBJ databases">
        <title>Isolation and characterization of Akhmeta virus from wild caught rodents (Apodemus spp.) in Georgia.</title>
        <authorList>
            <person name="Doty J.B."/>
            <person name="Maghlakelidze G."/>
            <person name="Sikharulidze I."/>
            <person name="Tu S.-L."/>
            <person name="Morgan C.N."/>
            <person name="Mauldin M.R."/>
            <person name="Parkadze O."/>
            <person name="Kartskhia N."/>
            <person name="Turmanidze M."/>
            <person name="Matheny A."/>
            <person name="Davidson W."/>
            <person name="Tang S."/>
            <person name="Li Y."/>
            <person name="Upton C."/>
            <person name="Carroll D.S."/>
            <person name="Emerson G.L."/>
        </authorList>
    </citation>
    <scope>NUCLEOTIDE SEQUENCE [LARGE SCALE GENOMIC DNA]</scope>
    <source>
        <strain evidence="3">G66</strain>
    </source>
</reference>
<sequence length="66" mass="7623">MVLFGWRLNIDSINAIISNVFSSPKKAVVARDFIRLSISIYRACNYLCKDLLSSVRRGFNVVHDYR</sequence>
<dbReference type="EMBL" id="MH607141">
    <property type="protein sequence ID" value="AXN74898.1"/>
    <property type="molecule type" value="Genomic_DNA"/>
</dbReference>
<dbReference type="Proteomes" id="UP000324628">
    <property type="component" value="Segment"/>
</dbReference>
<keyword evidence="4" id="KW-1185">Reference proteome</keyword>
<reference evidence="2" key="2">
    <citation type="submission" date="2018-07" db="EMBL/GenBank/DDBJ databases">
        <authorList>
            <person name="Gao J."/>
            <person name="Li Y."/>
            <person name="Wang H."/>
        </authorList>
    </citation>
    <scope>NUCLEOTIDE SEQUENCE</scope>
    <source>
        <strain evidence="2">Akhmeta_2013-85</strain>
        <strain evidence="1">Akhmeta_2013-88</strain>
    </source>
</reference>
<dbReference type="Proteomes" id="UP000320472">
    <property type="component" value="Segment"/>
</dbReference>
<evidence type="ECO:0000313" key="5">
    <source>
        <dbReference type="Proteomes" id="UP000324628"/>
    </source>
</evidence>
<reference evidence="2 4" key="1">
    <citation type="journal article" date="2018" name="Viruses">
        <title>Genome Sequences of Akhmeta Virus, an Early Divergent Old World Orthopoxvirus.</title>
        <authorList>
            <person name="Gao J"/>
            <person name="Gigante C"/>
            <person name="Khmaladze E"/>
            <person name="Liu P"/>
            <person name="Tang S"/>
            <person name="Wilkins K"/>
            <person name="Zhao K"/>
            <person name="Davidson W"/>
            <person name="Nakazawa Y"/>
            <person name="Maghlakelidze G"/>
            <person name="Geleishvili M"/>
            <person name="Kokhreidze M"/>
            <person name="Carroll DS"/>
            <person name="Emerson G Li.Y."/>
        </authorList>
    </citation>
    <scope>NUCLEOTIDE SEQUENCE [LARGE SCALE GENOMIC DNA]</scope>
    <source>
        <strain evidence="2">Akhmeta_2013-85</strain>
        <strain evidence="1">Akhmeta_2013-88</strain>
    </source>
</reference>
<organism evidence="2">
    <name type="scientific">Orthopoxvirus akhmetapox</name>
    <dbReference type="NCBI Taxonomy" id="2200830"/>
    <lineage>
        <taxon>Viruses</taxon>
        <taxon>Varidnaviria</taxon>
        <taxon>Bamfordvirae</taxon>
        <taxon>Nucleocytoviricota</taxon>
        <taxon>Pokkesviricetes</taxon>
        <taxon>Chitovirales</taxon>
        <taxon>Poxviridae</taxon>
        <taxon>Chordopoxvirinae</taxon>
        <taxon>Orthopoxvirus</taxon>
    </lineage>
</organism>
<name>A0A346FS75_9POXV</name>
<dbReference type="Proteomes" id="UP000315114">
    <property type="component" value="Segment"/>
</dbReference>
<protein>
    <submittedName>
        <fullName evidence="2">Uncharacterized protein</fullName>
    </submittedName>
</protein>
<evidence type="ECO:0000313" key="3">
    <source>
        <dbReference type="EMBL" id="QEQ49447.1"/>
    </source>
</evidence>
<evidence type="ECO:0000313" key="4">
    <source>
        <dbReference type="Proteomes" id="UP000320472"/>
    </source>
</evidence>
<accession>A0A346FS75</accession>
<proteinExistence type="predicted"/>
<dbReference type="EMBL" id="MN244296">
    <property type="protein sequence ID" value="QEQ49447.1"/>
    <property type="molecule type" value="Genomic_DNA"/>
</dbReference>
<evidence type="ECO:0000313" key="1">
    <source>
        <dbReference type="EMBL" id="AXN74898.1"/>
    </source>
</evidence>